<sequence length="258" mass="28414">MNRYFTLRLLAIHVLGAFSVVACLALAYWQWDRAQAYVPPASATTLSFEELSPLRDYLPASSVGIPTSVTGIWQPDERILMPERVIDGKSMVSPDPESEVIVEWVGPVGFWVVDIMELADESSLGVVRGFTETPDQIELATGEATVSGVMQPSEDVPGLKLVNNIEPLTTNLIVENSRTIAHDGYLVATSVTESLLPVSPIFTEPVVKGLNWRNVAYTFNWVFFAGIVAMMWVRVARDELEFAEIAKSNADLGHDNES</sequence>
<reference evidence="2" key="1">
    <citation type="submission" date="2014-06" db="EMBL/GenBank/DDBJ databases">
        <title>Key roles for freshwater Actinobacteria revealed by deep metagenomic sequencing.</title>
        <authorList>
            <person name="Ghai R."/>
            <person name="Mizuno C.M."/>
            <person name="Picazo A."/>
            <person name="Camacho A."/>
            <person name="Rodriguez-Valera F."/>
        </authorList>
    </citation>
    <scope>NUCLEOTIDE SEQUENCE</scope>
</reference>
<proteinExistence type="predicted"/>
<keyword evidence="1" id="KW-0472">Membrane</keyword>
<keyword evidence="1" id="KW-0812">Transmembrane</keyword>
<name>A0A094R089_9ZZZZ</name>
<evidence type="ECO:0000256" key="1">
    <source>
        <dbReference type="SAM" id="Phobius"/>
    </source>
</evidence>
<keyword evidence="1" id="KW-1133">Transmembrane helix</keyword>
<evidence type="ECO:0000313" key="2">
    <source>
        <dbReference type="EMBL" id="KGA20366.1"/>
    </source>
</evidence>
<dbReference type="GO" id="GO:0016020">
    <property type="term" value="C:membrane"/>
    <property type="evidence" value="ECO:0007669"/>
    <property type="project" value="InterPro"/>
</dbReference>
<protein>
    <recommendedName>
        <fullName evidence="3">SURF1-like protein</fullName>
    </recommendedName>
</protein>
<gene>
    <name evidence="2" type="ORF">GM51_5315</name>
</gene>
<accession>A0A094R089</accession>
<comment type="caution">
    <text evidence="2">The sequence shown here is derived from an EMBL/GenBank/DDBJ whole genome shotgun (WGS) entry which is preliminary data.</text>
</comment>
<dbReference type="InterPro" id="IPR002994">
    <property type="entry name" value="Surf1/Shy1"/>
</dbReference>
<dbReference type="PROSITE" id="PS51257">
    <property type="entry name" value="PROKAR_LIPOPROTEIN"/>
    <property type="match status" value="1"/>
</dbReference>
<dbReference type="Pfam" id="PF02104">
    <property type="entry name" value="SURF1"/>
    <property type="match status" value="1"/>
</dbReference>
<evidence type="ECO:0008006" key="3">
    <source>
        <dbReference type="Google" id="ProtNLM"/>
    </source>
</evidence>
<dbReference type="AlphaFoldDB" id="A0A094R089"/>
<feature type="transmembrane region" description="Helical" evidence="1">
    <location>
        <begin position="7"/>
        <end position="29"/>
    </location>
</feature>
<dbReference type="EMBL" id="JNSL01000022">
    <property type="protein sequence ID" value="KGA20366.1"/>
    <property type="molecule type" value="Genomic_DNA"/>
</dbReference>
<organism evidence="2">
    <name type="scientific">freshwater metagenome</name>
    <dbReference type="NCBI Taxonomy" id="449393"/>
    <lineage>
        <taxon>unclassified sequences</taxon>
        <taxon>metagenomes</taxon>
        <taxon>ecological metagenomes</taxon>
    </lineage>
</organism>